<comment type="caution">
    <text evidence="1">The sequence shown here is derived from an EMBL/GenBank/DDBJ whole genome shotgun (WGS) entry which is preliminary data.</text>
</comment>
<protein>
    <submittedName>
        <fullName evidence="1">Uncharacterized protein</fullName>
    </submittedName>
</protein>
<reference evidence="1 2" key="1">
    <citation type="submission" date="2014-08" db="EMBL/GenBank/DDBJ databases">
        <title>Porphyromonas gulae strain:COT-052_OH3439 Genome sequencing.</title>
        <authorList>
            <person name="Wallis C."/>
            <person name="Deusch O."/>
            <person name="O'Flynn C."/>
            <person name="Davis I."/>
            <person name="Jospin G."/>
            <person name="Darling A.E."/>
            <person name="Coil D.A."/>
            <person name="Alexiev A."/>
            <person name="Horsfall A."/>
            <person name="Kirkwood N."/>
            <person name="Harris S."/>
            <person name="Eisen J.A."/>
        </authorList>
    </citation>
    <scope>NUCLEOTIDE SEQUENCE [LARGE SCALE GENOMIC DNA]</scope>
    <source>
        <strain evidence="2">COT-052 OH3439</strain>
    </source>
</reference>
<proteinExistence type="predicted"/>
<accession>A0A0A2E884</accession>
<evidence type="ECO:0000313" key="2">
    <source>
        <dbReference type="Proteomes" id="UP000030146"/>
    </source>
</evidence>
<evidence type="ECO:0000313" key="1">
    <source>
        <dbReference type="EMBL" id="KGN85672.1"/>
    </source>
</evidence>
<dbReference type="AlphaFoldDB" id="A0A0A2E884"/>
<organism evidence="1 2">
    <name type="scientific">Porphyromonas gulae</name>
    <dbReference type="NCBI Taxonomy" id="111105"/>
    <lineage>
        <taxon>Bacteria</taxon>
        <taxon>Pseudomonadati</taxon>
        <taxon>Bacteroidota</taxon>
        <taxon>Bacteroidia</taxon>
        <taxon>Bacteroidales</taxon>
        <taxon>Porphyromonadaceae</taxon>
        <taxon>Porphyromonas</taxon>
    </lineage>
</organism>
<sequence length="134" mass="15900">MVAKIGKKKLFVRKLEYFADPAHSGNAPSSLARLARPTENHQPLRNFHEGVRSPSFRMSESLRYSMKKYAPKKFSTTKLSLESFQISIRKEVDFEVKEKRKRPFGTCNSLCRRSIRDLYINRFRFVYRLFLIYI</sequence>
<gene>
    <name evidence="1" type="ORF">HR15_09310</name>
</gene>
<dbReference type="Proteomes" id="UP000030146">
    <property type="component" value="Unassembled WGS sequence"/>
</dbReference>
<keyword evidence="2" id="KW-1185">Reference proteome</keyword>
<name>A0A0A2E884_9PORP</name>
<dbReference type="EMBL" id="JRAK01000123">
    <property type="protein sequence ID" value="KGN85672.1"/>
    <property type="molecule type" value="Genomic_DNA"/>
</dbReference>